<sequence length="79" mass="9071">MNISPATRQLVHYHMLPIMHTHLQFAMIRSSWSNHSKYLNQSSNLAIIVVSLTFHQAISPAEKDLFIFFIAFPESGKTK</sequence>
<proteinExistence type="predicted"/>
<reference evidence="1" key="2">
    <citation type="journal article" date="2015" name="Data Brief">
        <title>Shoot transcriptome of the giant reed, Arundo donax.</title>
        <authorList>
            <person name="Barrero R.A."/>
            <person name="Guerrero F.D."/>
            <person name="Moolhuijzen P."/>
            <person name="Goolsby J.A."/>
            <person name="Tidwell J."/>
            <person name="Bellgard S.E."/>
            <person name="Bellgard M.I."/>
        </authorList>
    </citation>
    <scope>NUCLEOTIDE SEQUENCE</scope>
    <source>
        <tissue evidence="1">Shoot tissue taken approximately 20 cm above the soil surface</tissue>
    </source>
</reference>
<protein>
    <submittedName>
        <fullName evidence="1">Uncharacterized protein</fullName>
    </submittedName>
</protein>
<dbReference type="AlphaFoldDB" id="A0A0A9HZS1"/>
<dbReference type="EMBL" id="GBRH01159478">
    <property type="protein sequence ID" value="JAE38418.1"/>
    <property type="molecule type" value="Transcribed_RNA"/>
</dbReference>
<name>A0A0A9HZS1_ARUDO</name>
<organism evidence="1">
    <name type="scientific">Arundo donax</name>
    <name type="common">Giant reed</name>
    <name type="synonym">Donax arundinaceus</name>
    <dbReference type="NCBI Taxonomy" id="35708"/>
    <lineage>
        <taxon>Eukaryota</taxon>
        <taxon>Viridiplantae</taxon>
        <taxon>Streptophyta</taxon>
        <taxon>Embryophyta</taxon>
        <taxon>Tracheophyta</taxon>
        <taxon>Spermatophyta</taxon>
        <taxon>Magnoliopsida</taxon>
        <taxon>Liliopsida</taxon>
        <taxon>Poales</taxon>
        <taxon>Poaceae</taxon>
        <taxon>PACMAD clade</taxon>
        <taxon>Arundinoideae</taxon>
        <taxon>Arundineae</taxon>
        <taxon>Arundo</taxon>
    </lineage>
</organism>
<reference evidence="1" key="1">
    <citation type="submission" date="2014-09" db="EMBL/GenBank/DDBJ databases">
        <authorList>
            <person name="Magalhaes I.L.F."/>
            <person name="Oliveira U."/>
            <person name="Santos F.R."/>
            <person name="Vidigal T.H.D.A."/>
            <person name="Brescovit A.D."/>
            <person name="Santos A.J."/>
        </authorList>
    </citation>
    <scope>NUCLEOTIDE SEQUENCE</scope>
    <source>
        <tissue evidence="1">Shoot tissue taken approximately 20 cm above the soil surface</tissue>
    </source>
</reference>
<accession>A0A0A9HZS1</accession>
<evidence type="ECO:0000313" key="1">
    <source>
        <dbReference type="EMBL" id="JAE38418.1"/>
    </source>
</evidence>